<dbReference type="PANTHER" id="PTHR48111">
    <property type="entry name" value="REGULATOR OF RPOS"/>
    <property type="match status" value="1"/>
</dbReference>
<evidence type="ECO:0000256" key="8">
    <source>
        <dbReference type="PROSITE-ProRule" id="PRU00169"/>
    </source>
</evidence>
<evidence type="ECO:0000256" key="3">
    <source>
        <dbReference type="ARBA" id="ARBA00023012"/>
    </source>
</evidence>
<dbReference type="GO" id="GO:0005829">
    <property type="term" value="C:cytosol"/>
    <property type="evidence" value="ECO:0007669"/>
    <property type="project" value="TreeGrafter"/>
</dbReference>
<dbReference type="AlphaFoldDB" id="A0A923E9Y3"/>
<dbReference type="Pfam" id="PF00072">
    <property type="entry name" value="Response_reg"/>
    <property type="match status" value="1"/>
</dbReference>
<evidence type="ECO:0000256" key="5">
    <source>
        <dbReference type="ARBA" id="ARBA00023125"/>
    </source>
</evidence>
<dbReference type="InterPro" id="IPR011006">
    <property type="entry name" value="CheY-like_superfamily"/>
</dbReference>
<dbReference type="SMART" id="SM00448">
    <property type="entry name" value="REC"/>
    <property type="match status" value="1"/>
</dbReference>
<keyword evidence="5 9" id="KW-0238">DNA-binding</keyword>
<dbReference type="InterPro" id="IPR001867">
    <property type="entry name" value="OmpR/PhoB-type_DNA-bd"/>
</dbReference>
<dbReference type="SUPFAM" id="SSF52172">
    <property type="entry name" value="CheY-like"/>
    <property type="match status" value="1"/>
</dbReference>
<gene>
    <name evidence="12" type="ORF">HGG79_08620</name>
</gene>
<dbReference type="PANTHER" id="PTHR48111:SF73">
    <property type="entry name" value="ALKALINE PHOSPHATASE SYNTHESIS TRANSCRIPTIONAL REGULATORY PROTEIN PHOP"/>
    <property type="match status" value="1"/>
</dbReference>
<dbReference type="PROSITE" id="PS51755">
    <property type="entry name" value="OMPR_PHOB"/>
    <property type="match status" value="1"/>
</dbReference>
<dbReference type="GO" id="GO:0006355">
    <property type="term" value="P:regulation of DNA-templated transcription"/>
    <property type="evidence" value="ECO:0007669"/>
    <property type="project" value="InterPro"/>
</dbReference>
<evidence type="ECO:0000256" key="4">
    <source>
        <dbReference type="ARBA" id="ARBA00023015"/>
    </source>
</evidence>
<dbReference type="SMART" id="SM00862">
    <property type="entry name" value="Trans_reg_C"/>
    <property type="match status" value="1"/>
</dbReference>
<dbReference type="InterPro" id="IPR039420">
    <property type="entry name" value="WalR-like"/>
</dbReference>
<comment type="function">
    <text evidence="7">May play the central regulatory role in sporulation. It may be an element of the effector pathway responsible for the activation of sporulation genes in response to nutritional stress. Spo0A may act in concert with spo0H (a sigma factor) to control the expression of some genes that are critical to the sporulation process.</text>
</comment>
<feature type="domain" description="Response regulatory" evidence="10">
    <location>
        <begin position="4"/>
        <end position="117"/>
    </location>
</feature>
<sequence>MKEKILIVDDEERMRKLIVAYLKRDGYETIEAENGEEALNIFKNGGIHLIILDVMMPVMDGWTACREIRKISNIPIIFLTAKGEDEDELLGYELGTDQYIKKPFDIRILMVKVKALINRVYHSEIEEKKEFYFDGIHIDELAHKVTLDGITLNLSPKEYELLLYFAINNGIVLTREKILDYIWGMDFDGDYRTIDTHIKRLREKLGEKAYLITTIRGVGYKFENRDKQ</sequence>
<protein>
    <recommendedName>
        <fullName evidence="1">Stage 0 sporulation protein A homolog</fullName>
    </recommendedName>
</protein>
<feature type="domain" description="OmpR/PhoB-type" evidence="11">
    <location>
        <begin position="128"/>
        <end position="224"/>
    </location>
</feature>
<name>A0A923E9Y3_CLOTT</name>
<dbReference type="PROSITE" id="PS50110">
    <property type="entry name" value="RESPONSE_REGULATORY"/>
    <property type="match status" value="1"/>
</dbReference>
<dbReference type="GO" id="GO:0000156">
    <property type="term" value="F:phosphorelay response regulator activity"/>
    <property type="evidence" value="ECO:0007669"/>
    <property type="project" value="TreeGrafter"/>
</dbReference>
<comment type="caution">
    <text evidence="12">The sequence shown here is derived from an EMBL/GenBank/DDBJ whole genome shotgun (WGS) entry which is preliminary data.</text>
</comment>
<dbReference type="CDD" id="cd17574">
    <property type="entry name" value="REC_OmpR"/>
    <property type="match status" value="1"/>
</dbReference>
<evidence type="ECO:0000313" key="13">
    <source>
        <dbReference type="Proteomes" id="UP000563151"/>
    </source>
</evidence>
<evidence type="ECO:0000256" key="6">
    <source>
        <dbReference type="ARBA" id="ARBA00023163"/>
    </source>
</evidence>
<dbReference type="EMBL" id="JAAZWO010000008">
    <property type="protein sequence ID" value="MBC2397836.1"/>
    <property type="molecule type" value="Genomic_DNA"/>
</dbReference>
<evidence type="ECO:0000259" key="11">
    <source>
        <dbReference type="PROSITE" id="PS51755"/>
    </source>
</evidence>
<dbReference type="FunFam" id="1.10.10.10:FF:000018">
    <property type="entry name" value="DNA-binding response regulator ResD"/>
    <property type="match status" value="1"/>
</dbReference>
<feature type="DNA-binding region" description="OmpR/PhoB-type" evidence="9">
    <location>
        <begin position="128"/>
        <end position="224"/>
    </location>
</feature>
<dbReference type="CDD" id="cd00383">
    <property type="entry name" value="trans_reg_C"/>
    <property type="match status" value="1"/>
</dbReference>
<evidence type="ECO:0000256" key="1">
    <source>
        <dbReference type="ARBA" id="ARBA00018672"/>
    </source>
</evidence>
<dbReference type="InterPro" id="IPR036388">
    <property type="entry name" value="WH-like_DNA-bd_sf"/>
</dbReference>
<dbReference type="FunFam" id="3.40.50.2300:FF:000001">
    <property type="entry name" value="DNA-binding response regulator PhoB"/>
    <property type="match status" value="1"/>
</dbReference>
<evidence type="ECO:0000313" key="12">
    <source>
        <dbReference type="EMBL" id="MBC2397836.1"/>
    </source>
</evidence>
<dbReference type="InterPro" id="IPR001789">
    <property type="entry name" value="Sig_transdc_resp-reg_receiver"/>
</dbReference>
<keyword evidence="4" id="KW-0805">Transcription regulation</keyword>
<keyword evidence="13" id="KW-1185">Reference proteome</keyword>
<dbReference type="Pfam" id="PF00486">
    <property type="entry name" value="Trans_reg_C"/>
    <property type="match status" value="1"/>
</dbReference>
<dbReference type="RefSeq" id="WP_035152133.1">
    <property type="nucleotide sequence ID" value="NZ_JAAZWO010000008.1"/>
</dbReference>
<dbReference type="Gene3D" id="3.40.50.2300">
    <property type="match status" value="1"/>
</dbReference>
<proteinExistence type="predicted"/>
<feature type="modified residue" description="4-aspartylphosphate" evidence="8">
    <location>
        <position position="53"/>
    </location>
</feature>
<keyword evidence="6" id="KW-0804">Transcription</keyword>
<keyword evidence="2 8" id="KW-0597">Phosphoprotein</keyword>
<dbReference type="Gene3D" id="1.10.10.10">
    <property type="entry name" value="Winged helix-like DNA-binding domain superfamily/Winged helix DNA-binding domain"/>
    <property type="match status" value="1"/>
</dbReference>
<evidence type="ECO:0000256" key="2">
    <source>
        <dbReference type="ARBA" id="ARBA00022553"/>
    </source>
</evidence>
<evidence type="ECO:0000256" key="9">
    <source>
        <dbReference type="PROSITE-ProRule" id="PRU01091"/>
    </source>
</evidence>
<keyword evidence="3" id="KW-0902">Two-component regulatory system</keyword>
<dbReference type="GO" id="GO:0000976">
    <property type="term" value="F:transcription cis-regulatory region binding"/>
    <property type="evidence" value="ECO:0007669"/>
    <property type="project" value="TreeGrafter"/>
</dbReference>
<organism evidence="12 13">
    <name type="scientific">Clostridium tetanomorphum</name>
    <dbReference type="NCBI Taxonomy" id="1553"/>
    <lineage>
        <taxon>Bacteria</taxon>
        <taxon>Bacillati</taxon>
        <taxon>Bacillota</taxon>
        <taxon>Clostridia</taxon>
        <taxon>Eubacteriales</taxon>
        <taxon>Clostridiaceae</taxon>
        <taxon>Clostridium</taxon>
    </lineage>
</organism>
<evidence type="ECO:0000259" key="10">
    <source>
        <dbReference type="PROSITE" id="PS50110"/>
    </source>
</evidence>
<dbReference type="Proteomes" id="UP000563151">
    <property type="component" value="Unassembled WGS sequence"/>
</dbReference>
<evidence type="ECO:0000256" key="7">
    <source>
        <dbReference type="ARBA" id="ARBA00024867"/>
    </source>
</evidence>
<reference evidence="12 13" key="1">
    <citation type="submission" date="2020-04" db="EMBL/GenBank/DDBJ databases">
        <title>Genomic insights into acetone-butanol-ethanol (ABE) fermentation by sequencing solventogenic clostridia strains.</title>
        <authorList>
            <person name="Brown S."/>
        </authorList>
    </citation>
    <scope>NUCLEOTIDE SEQUENCE [LARGE SCALE GENOMIC DNA]</scope>
    <source>
        <strain evidence="12 13">DJ011</strain>
    </source>
</reference>
<dbReference type="GO" id="GO:0032993">
    <property type="term" value="C:protein-DNA complex"/>
    <property type="evidence" value="ECO:0007669"/>
    <property type="project" value="TreeGrafter"/>
</dbReference>
<accession>A0A923E9Y3</accession>